<comment type="similarity">
    <text evidence="1">Belongs to the nitrite and sulfite reductase 4Fe-4S domain family.</text>
</comment>
<name>A0A2K9EBC6_9FIRM</name>
<feature type="domain" description="4Fe-4S ferredoxin-type" evidence="8">
    <location>
        <begin position="157"/>
        <end position="186"/>
    </location>
</feature>
<evidence type="ECO:0000256" key="1">
    <source>
        <dbReference type="ARBA" id="ARBA00010429"/>
    </source>
</evidence>
<keyword evidence="7" id="KW-0411">Iron-sulfur</keyword>
<dbReference type="GO" id="GO:0020037">
    <property type="term" value="F:heme binding"/>
    <property type="evidence" value="ECO:0007669"/>
    <property type="project" value="InterPro"/>
</dbReference>
<dbReference type="InterPro" id="IPR017896">
    <property type="entry name" value="4Fe4S_Fe-S-bd"/>
</dbReference>
<dbReference type="SUPFAM" id="SSF56014">
    <property type="entry name" value="Nitrite and sulphite reductase 4Fe-4S domain-like"/>
    <property type="match status" value="1"/>
</dbReference>
<evidence type="ECO:0000313" key="12">
    <source>
        <dbReference type="Proteomes" id="UP000239720"/>
    </source>
</evidence>
<evidence type="ECO:0000256" key="3">
    <source>
        <dbReference type="ARBA" id="ARBA00022617"/>
    </source>
</evidence>
<dbReference type="AlphaFoldDB" id="A0A2K9EBC6"/>
<keyword evidence="11" id="KW-1185">Reference proteome</keyword>
<keyword evidence="6" id="KW-0408">Iron</keyword>
<keyword evidence="4" id="KW-0479">Metal-binding</keyword>
<dbReference type="EMBL" id="NEMB01000003">
    <property type="protein sequence ID" value="PQQ66582.1"/>
    <property type="molecule type" value="Genomic_DNA"/>
</dbReference>
<dbReference type="Pfam" id="PF01077">
    <property type="entry name" value="NIR_SIR"/>
    <property type="match status" value="1"/>
</dbReference>
<dbReference type="GO" id="GO:0000103">
    <property type="term" value="P:sulfate assimilation"/>
    <property type="evidence" value="ECO:0007669"/>
    <property type="project" value="TreeGrafter"/>
</dbReference>
<dbReference type="InterPro" id="IPR006066">
    <property type="entry name" value="NO2/SO3_Rdtase_FeS/sirohaem_BS"/>
</dbReference>
<keyword evidence="5 9" id="KW-0560">Oxidoreductase</keyword>
<dbReference type="GO" id="GO:0009337">
    <property type="term" value="C:sulfite reductase complex (NADPH)"/>
    <property type="evidence" value="ECO:0007669"/>
    <property type="project" value="TreeGrafter"/>
</dbReference>
<evidence type="ECO:0000259" key="8">
    <source>
        <dbReference type="PROSITE" id="PS51379"/>
    </source>
</evidence>
<dbReference type="PANTHER" id="PTHR11493:SF54">
    <property type="entry name" value="ANAEROBIC SULFITE REDUCTASE SUBUNIT C"/>
    <property type="match status" value="1"/>
</dbReference>
<dbReference type="Gene3D" id="3.30.70.3340">
    <property type="match status" value="1"/>
</dbReference>
<dbReference type="SUPFAM" id="SSF55124">
    <property type="entry name" value="Nitrite/Sulfite reductase N-terminal domain-like"/>
    <property type="match status" value="1"/>
</dbReference>
<protein>
    <submittedName>
        <fullName evidence="9">Anaerobic sulfite reductase subunit C</fullName>
        <ecNumber evidence="9">1.8.1.-</ecNumber>
    </submittedName>
    <submittedName>
        <fullName evidence="10">Coenzyme F420 hydrogenase</fullName>
    </submittedName>
</protein>
<keyword evidence="3" id="KW-0349">Heme</keyword>
<dbReference type="InterPro" id="IPR006067">
    <property type="entry name" value="NO2/SO3_Rdtase_4Fe4S_dom"/>
</dbReference>
<keyword evidence="2" id="KW-0004">4Fe-4S</keyword>
<dbReference type="EMBL" id="CP025197">
    <property type="protein sequence ID" value="AUG56505.1"/>
    <property type="molecule type" value="Genomic_DNA"/>
</dbReference>
<evidence type="ECO:0000313" key="10">
    <source>
        <dbReference type="EMBL" id="PQQ66582.1"/>
    </source>
</evidence>
<reference evidence="10 12" key="2">
    <citation type="journal article" date="2018" name="Syst. Appl. Microbiol.">
        <title>Characterization and high-quality draft genome sequence of Herbivorax saccincola A7, an anaerobic, alkaliphilic, thermophilic, cellulolytic, and xylanolytic bacterium.</title>
        <authorList>
            <person name="Aikawa S."/>
            <person name="Baramee S."/>
            <person name="Sermsathanaswadi J."/>
            <person name="Thianheng P."/>
            <person name="Tachaapaikoon C."/>
            <person name="Shikata A."/>
            <person name="Waeonukul R."/>
            <person name="Pason P."/>
            <person name="Ratanakhanokchai K."/>
            <person name="Kosugi A."/>
        </authorList>
    </citation>
    <scope>NUCLEOTIDE SEQUENCE [LARGE SCALE GENOMIC DNA]</scope>
    <source>
        <strain evidence="10 12">A7</strain>
    </source>
</reference>
<dbReference type="Gene3D" id="3.30.413.10">
    <property type="entry name" value="Sulfite Reductase Hemoprotein, domain 1"/>
    <property type="match status" value="1"/>
</dbReference>
<dbReference type="SUPFAM" id="SSF54862">
    <property type="entry name" value="4Fe-4S ferredoxins"/>
    <property type="match status" value="1"/>
</dbReference>
<dbReference type="PROSITE" id="PS00365">
    <property type="entry name" value="NIR_SIR"/>
    <property type="match status" value="1"/>
</dbReference>
<dbReference type="Gene3D" id="3.30.70.20">
    <property type="match status" value="1"/>
</dbReference>
<dbReference type="PROSITE" id="PS51379">
    <property type="entry name" value="4FE4S_FER_2"/>
    <property type="match status" value="2"/>
</dbReference>
<dbReference type="EC" id="1.8.1.-" evidence="9"/>
<dbReference type="InterPro" id="IPR045854">
    <property type="entry name" value="NO2/SO3_Rdtase_4Fe4S_sf"/>
</dbReference>
<accession>A0A2K9EBC6</accession>
<dbReference type="Proteomes" id="UP000239720">
    <property type="component" value="Unassembled WGS sequence"/>
</dbReference>
<dbReference type="PRINTS" id="PR00397">
    <property type="entry name" value="SIROHAEM"/>
</dbReference>
<proteinExistence type="inferred from homology"/>
<dbReference type="GO" id="GO:0016002">
    <property type="term" value="F:sulfite reductase activity"/>
    <property type="evidence" value="ECO:0007669"/>
    <property type="project" value="TreeGrafter"/>
</dbReference>
<dbReference type="Pfam" id="PF00037">
    <property type="entry name" value="Fer4"/>
    <property type="match status" value="2"/>
</dbReference>
<dbReference type="Proteomes" id="UP000233534">
    <property type="component" value="Chromosome"/>
</dbReference>
<dbReference type="GO" id="GO:0050311">
    <property type="term" value="F:sulfite reductase (ferredoxin) activity"/>
    <property type="evidence" value="ECO:0007669"/>
    <property type="project" value="TreeGrafter"/>
</dbReference>
<reference evidence="9 11" key="1">
    <citation type="submission" date="2017-12" db="EMBL/GenBank/DDBJ databases">
        <title>Complete genome sequence of Herbivorax saccincola GGR1, a novel Cellulosome-producing hydrolytic bacterium in a thermophilic biogas plant, established by Illumina and Nanopore MinION sequencing.</title>
        <authorList>
            <person name="Pechtl A."/>
            <person name="Ruckert C."/>
            <person name="Koeck D.E."/>
            <person name="Maus I."/>
            <person name="Winkler A."/>
            <person name="Kalinowski J."/>
            <person name="Puhler A."/>
            <person name="Schwarz W.W."/>
            <person name="Zverlov V.V."/>
            <person name="Schluter A."/>
            <person name="Liebl W."/>
        </authorList>
    </citation>
    <scope>NUCLEOTIDE SEQUENCE [LARGE SCALE GENOMIC DNA]</scope>
    <source>
        <strain evidence="9">GGR1</strain>
        <strain evidence="11">SR1</strain>
    </source>
</reference>
<dbReference type="InterPro" id="IPR017900">
    <property type="entry name" value="4Fe4S_Fe_S_CS"/>
</dbReference>
<gene>
    <name evidence="9" type="primary">asrC</name>
    <name evidence="10" type="ORF">B9R14_07355</name>
    <name evidence="9" type="ORF">HVS_02750</name>
</gene>
<evidence type="ECO:0000256" key="7">
    <source>
        <dbReference type="ARBA" id="ARBA00023014"/>
    </source>
</evidence>
<evidence type="ECO:0000256" key="5">
    <source>
        <dbReference type="ARBA" id="ARBA00023002"/>
    </source>
</evidence>
<dbReference type="PROSITE" id="PS00198">
    <property type="entry name" value="4FE4S_FER_1"/>
    <property type="match status" value="2"/>
</dbReference>
<evidence type="ECO:0000256" key="2">
    <source>
        <dbReference type="ARBA" id="ARBA00022485"/>
    </source>
</evidence>
<organism evidence="9 11">
    <name type="scientific">Acetivibrio saccincola</name>
    <dbReference type="NCBI Taxonomy" id="1677857"/>
    <lineage>
        <taxon>Bacteria</taxon>
        <taxon>Bacillati</taxon>
        <taxon>Bacillota</taxon>
        <taxon>Clostridia</taxon>
        <taxon>Eubacteriales</taxon>
        <taxon>Oscillospiraceae</taxon>
        <taxon>Acetivibrio</taxon>
    </lineage>
</organism>
<dbReference type="RefSeq" id="WP_101298968.1">
    <property type="nucleotide sequence ID" value="NZ_CP025197.1"/>
</dbReference>
<dbReference type="GO" id="GO:0046872">
    <property type="term" value="F:metal ion binding"/>
    <property type="evidence" value="ECO:0007669"/>
    <property type="project" value="UniProtKB-KW"/>
</dbReference>
<dbReference type="InterPro" id="IPR005117">
    <property type="entry name" value="NiRdtase/SiRdtase_haem-b_fer"/>
</dbReference>
<feature type="domain" description="4Fe-4S ferredoxin-type" evidence="8">
    <location>
        <begin position="188"/>
        <end position="217"/>
    </location>
</feature>
<dbReference type="InterPro" id="IPR036136">
    <property type="entry name" value="Nit/Sulf_reduc_fer-like_dom_sf"/>
</dbReference>
<sequence>MTGTDYKELKKGGFMKTVQKDRFSLRIRVAGGYLEAEKLKKVYEIAQKYGKGYVHMTARQSIEIPFIKLEDVEEVKKELSLVGLQPGACGPRVRTVTACQGCKICPSGLIDSEGIAKELDIRYYARELPHKFKFGITGCRNNCLKAEENDMGIKGGLKPRWVWEKCIYCGLCQAVCPVGAIEVDKEKRALKFDEKSCVYCGRCVKGCPTDAWEGEAGFILYFGGLFGNSIQIGRQLLPMIFSMEDLHKVIKATFEFYEEHGRKNERFGHTLNRVGWEVLEEKLKGVLK</sequence>
<evidence type="ECO:0000313" key="11">
    <source>
        <dbReference type="Proteomes" id="UP000233534"/>
    </source>
</evidence>
<dbReference type="PANTHER" id="PTHR11493">
    <property type="entry name" value="SULFITE REDUCTASE [NADPH] SUBUNIT BETA-RELATED"/>
    <property type="match status" value="1"/>
</dbReference>
<dbReference type="OrthoDB" id="9800558at2"/>
<dbReference type="Pfam" id="PF03460">
    <property type="entry name" value="NIR_SIR_ferr"/>
    <property type="match status" value="1"/>
</dbReference>
<dbReference type="InterPro" id="IPR045169">
    <property type="entry name" value="NO2/SO3_Rdtase_4Fe4S_prot"/>
</dbReference>
<evidence type="ECO:0000313" key="9">
    <source>
        <dbReference type="EMBL" id="AUG56505.1"/>
    </source>
</evidence>
<dbReference type="GO" id="GO:0051539">
    <property type="term" value="F:4 iron, 4 sulfur cluster binding"/>
    <property type="evidence" value="ECO:0007669"/>
    <property type="project" value="UniProtKB-KW"/>
</dbReference>
<dbReference type="KEGG" id="hsc:HVS_02750"/>
<evidence type="ECO:0000256" key="6">
    <source>
        <dbReference type="ARBA" id="ARBA00023004"/>
    </source>
</evidence>
<evidence type="ECO:0000256" key="4">
    <source>
        <dbReference type="ARBA" id="ARBA00022723"/>
    </source>
</evidence>